<protein>
    <submittedName>
        <fullName evidence="9">Amino acid adenylation domain-containing protein</fullName>
    </submittedName>
</protein>
<dbReference type="GO" id="GO:0006633">
    <property type="term" value="P:fatty acid biosynthetic process"/>
    <property type="evidence" value="ECO:0007669"/>
    <property type="project" value="InterPro"/>
</dbReference>
<dbReference type="InterPro" id="IPR018201">
    <property type="entry name" value="Ketoacyl_synth_AS"/>
</dbReference>
<dbReference type="GO" id="GO:0004315">
    <property type="term" value="F:3-oxoacyl-[acyl-carrier-protein] synthase activity"/>
    <property type="evidence" value="ECO:0007669"/>
    <property type="project" value="InterPro"/>
</dbReference>
<dbReference type="InterPro" id="IPR014031">
    <property type="entry name" value="Ketoacyl_synth_C"/>
</dbReference>
<feature type="domain" description="Carrier" evidence="7">
    <location>
        <begin position="814"/>
        <end position="890"/>
    </location>
</feature>
<gene>
    <name evidence="9" type="ORF">D7V88_34105</name>
</gene>
<dbReference type="InterPro" id="IPR001242">
    <property type="entry name" value="Condensation_dom"/>
</dbReference>
<feature type="non-terminal residue" evidence="9">
    <location>
        <position position="1"/>
    </location>
</feature>
<dbReference type="InterPro" id="IPR032821">
    <property type="entry name" value="PKS_assoc"/>
</dbReference>
<feature type="domain" description="Carrier" evidence="7">
    <location>
        <begin position="1968"/>
        <end position="2043"/>
    </location>
</feature>
<comment type="caution">
    <text evidence="9">The sequence shown here is derived from an EMBL/GenBank/DDBJ whole genome shotgun (WGS) entry which is preliminary data.</text>
</comment>
<comment type="similarity">
    <text evidence="5">In the C-terminal section; belongs to the NRP synthetase family.</text>
</comment>
<dbReference type="SUPFAM" id="SSF51679">
    <property type="entry name" value="Bacterial luciferase-like"/>
    <property type="match status" value="1"/>
</dbReference>
<dbReference type="InterPro" id="IPR025110">
    <property type="entry name" value="AMP-bd_C"/>
</dbReference>
<dbReference type="CDD" id="cd00833">
    <property type="entry name" value="PKS"/>
    <property type="match status" value="1"/>
</dbReference>
<dbReference type="InterPro" id="IPR009081">
    <property type="entry name" value="PP-bd_ACP"/>
</dbReference>
<feature type="domain" description="Ketosynthase family 3 (KS3)" evidence="8">
    <location>
        <begin position="917"/>
        <end position="1345"/>
    </location>
</feature>
<comment type="cofactor">
    <cofactor evidence="1">
        <name>pantetheine 4'-phosphate</name>
        <dbReference type="ChEBI" id="CHEBI:47942"/>
    </cofactor>
</comment>
<dbReference type="InterPro" id="IPR010071">
    <property type="entry name" value="AA_adenyl_dom"/>
</dbReference>
<dbReference type="InterPro" id="IPR036736">
    <property type="entry name" value="ACP-like_sf"/>
</dbReference>
<feature type="region of interest" description="Disordered" evidence="6">
    <location>
        <begin position="1824"/>
        <end position="1873"/>
    </location>
</feature>
<dbReference type="InterPro" id="IPR024011">
    <property type="entry name" value="Biosynth_lucif-like_mOase_dom"/>
</dbReference>
<dbReference type="FunFam" id="3.30.300.30:FF:000010">
    <property type="entry name" value="Enterobactin synthetase component F"/>
    <property type="match status" value="1"/>
</dbReference>
<dbReference type="RefSeq" id="WP_120544789.1">
    <property type="nucleotide sequence ID" value="NZ_RAVZ01000348.1"/>
</dbReference>
<dbReference type="Gene3D" id="1.10.1200.10">
    <property type="entry name" value="ACP-like"/>
    <property type="match status" value="1"/>
</dbReference>
<dbReference type="PROSITE" id="PS00012">
    <property type="entry name" value="PHOSPHOPANTETHEINE"/>
    <property type="match status" value="1"/>
</dbReference>
<dbReference type="SMART" id="SM00825">
    <property type="entry name" value="PKS_KS"/>
    <property type="match status" value="1"/>
</dbReference>
<dbReference type="InterPro" id="IPR016035">
    <property type="entry name" value="Acyl_Trfase/lysoPLipase"/>
</dbReference>
<dbReference type="SUPFAM" id="SSF47336">
    <property type="entry name" value="ACP-like"/>
    <property type="match status" value="2"/>
</dbReference>
<dbReference type="Gene3D" id="3.40.366.10">
    <property type="entry name" value="Malonyl-Coenzyme A Acyl Carrier Protein, domain 2"/>
    <property type="match status" value="1"/>
</dbReference>
<evidence type="ECO:0000256" key="3">
    <source>
        <dbReference type="ARBA" id="ARBA00022553"/>
    </source>
</evidence>
<dbReference type="PROSITE" id="PS50075">
    <property type="entry name" value="CARRIER"/>
    <property type="match status" value="2"/>
</dbReference>
<evidence type="ECO:0000256" key="5">
    <source>
        <dbReference type="ARBA" id="ARBA00029443"/>
    </source>
</evidence>
<dbReference type="InterPro" id="IPR011251">
    <property type="entry name" value="Luciferase-like_dom"/>
</dbReference>
<dbReference type="Gene3D" id="3.30.300.30">
    <property type="match status" value="1"/>
</dbReference>
<dbReference type="NCBIfam" id="TIGR01733">
    <property type="entry name" value="AA-adenyl-dom"/>
    <property type="match status" value="1"/>
</dbReference>
<keyword evidence="3" id="KW-0597">Phosphoprotein</keyword>
<dbReference type="Gene3D" id="3.40.50.1820">
    <property type="entry name" value="alpha/beta hydrolase"/>
    <property type="match status" value="1"/>
</dbReference>
<feature type="region of interest" description="Disordered" evidence="6">
    <location>
        <begin position="793"/>
        <end position="813"/>
    </location>
</feature>
<dbReference type="Pfam" id="PF00109">
    <property type="entry name" value="ketoacyl-synt"/>
    <property type="match status" value="1"/>
</dbReference>
<dbReference type="InterPro" id="IPR001227">
    <property type="entry name" value="Ac_transferase_dom_sf"/>
</dbReference>
<keyword evidence="10" id="KW-1185">Reference proteome</keyword>
<dbReference type="Pfam" id="PF13193">
    <property type="entry name" value="AMP-binding_C"/>
    <property type="match status" value="1"/>
</dbReference>
<evidence type="ECO:0000313" key="10">
    <source>
        <dbReference type="Proteomes" id="UP000268094"/>
    </source>
</evidence>
<feature type="non-terminal residue" evidence="9">
    <location>
        <position position="3301"/>
    </location>
</feature>
<dbReference type="FunFam" id="3.40.50.12780:FF:000012">
    <property type="entry name" value="Non-ribosomal peptide synthetase"/>
    <property type="match status" value="1"/>
</dbReference>
<dbReference type="Pfam" id="PF00501">
    <property type="entry name" value="AMP-binding"/>
    <property type="match status" value="2"/>
</dbReference>
<dbReference type="SUPFAM" id="SSF56801">
    <property type="entry name" value="Acetyl-CoA synthetase-like"/>
    <property type="match status" value="3"/>
</dbReference>
<keyword evidence="4" id="KW-0808">Transferase</keyword>
<dbReference type="GO" id="GO:0016705">
    <property type="term" value="F:oxidoreductase activity, acting on paired donors, with incorporation or reduction of molecular oxygen"/>
    <property type="evidence" value="ECO:0007669"/>
    <property type="project" value="InterPro"/>
</dbReference>
<dbReference type="SMART" id="SM00827">
    <property type="entry name" value="PKS_AT"/>
    <property type="match status" value="1"/>
</dbReference>
<dbReference type="Gene3D" id="3.30.70.250">
    <property type="entry name" value="Malonyl-CoA ACP transacylase, ACP-binding"/>
    <property type="match status" value="1"/>
</dbReference>
<name>A0A3A8HXA0_9BACT</name>
<dbReference type="PANTHER" id="PTHR45527">
    <property type="entry name" value="NONRIBOSOMAL PEPTIDE SYNTHETASE"/>
    <property type="match status" value="1"/>
</dbReference>
<proteinExistence type="inferred from homology"/>
<keyword evidence="2" id="KW-0596">Phosphopantetheine</keyword>
<dbReference type="InterPro" id="IPR006162">
    <property type="entry name" value="Ppantetheine_attach_site"/>
</dbReference>
<evidence type="ECO:0000256" key="4">
    <source>
        <dbReference type="ARBA" id="ARBA00022679"/>
    </source>
</evidence>
<dbReference type="SUPFAM" id="SSF52151">
    <property type="entry name" value="FabD/lysophospholipase-like"/>
    <property type="match status" value="1"/>
</dbReference>
<evidence type="ECO:0000256" key="6">
    <source>
        <dbReference type="SAM" id="MobiDB-lite"/>
    </source>
</evidence>
<dbReference type="InterPro" id="IPR042099">
    <property type="entry name" value="ANL_N_sf"/>
</dbReference>
<evidence type="ECO:0000256" key="1">
    <source>
        <dbReference type="ARBA" id="ARBA00001957"/>
    </source>
</evidence>
<dbReference type="SMART" id="SM00823">
    <property type="entry name" value="PKS_PP"/>
    <property type="match status" value="2"/>
</dbReference>
<dbReference type="FunFam" id="3.40.50.980:FF:000001">
    <property type="entry name" value="Non-ribosomal peptide synthetase"/>
    <property type="match status" value="1"/>
</dbReference>
<dbReference type="GO" id="GO:0031177">
    <property type="term" value="F:phosphopantetheine binding"/>
    <property type="evidence" value="ECO:0007669"/>
    <property type="project" value="InterPro"/>
</dbReference>
<reference evidence="10" key="1">
    <citation type="submission" date="2018-09" db="EMBL/GenBank/DDBJ databases">
        <authorList>
            <person name="Livingstone P.G."/>
            <person name="Whitworth D.E."/>
        </authorList>
    </citation>
    <scope>NUCLEOTIDE SEQUENCE [LARGE SCALE GENOMIC DNA]</scope>
    <source>
        <strain evidence="10">CA054A</strain>
    </source>
</reference>
<dbReference type="Pfam" id="PF16197">
    <property type="entry name" value="KAsynt_C_assoc"/>
    <property type="match status" value="1"/>
</dbReference>
<dbReference type="Pfam" id="PF00550">
    <property type="entry name" value="PP-binding"/>
    <property type="match status" value="2"/>
</dbReference>
<dbReference type="Gene3D" id="2.30.38.10">
    <property type="entry name" value="Luciferase, Domain 3"/>
    <property type="match status" value="2"/>
</dbReference>
<dbReference type="InterPro" id="IPR020845">
    <property type="entry name" value="AMP-binding_CS"/>
</dbReference>
<evidence type="ECO:0000313" key="9">
    <source>
        <dbReference type="EMBL" id="RKG75046.1"/>
    </source>
</evidence>
<dbReference type="InterPro" id="IPR020806">
    <property type="entry name" value="PKS_PP-bd"/>
</dbReference>
<dbReference type="Gene3D" id="3.30.559.10">
    <property type="entry name" value="Chloramphenicol acetyltransferase-like domain"/>
    <property type="match status" value="2"/>
</dbReference>
<dbReference type="InterPro" id="IPR014043">
    <property type="entry name" value="Acyl_transferase_dom"/>
</dbReference>
<dbReference type="InterPro" id="IPR016036">
    <property type="entry name" value="Malonyl_transacylase_ACP-bd"/>
</dbReference>
<dbReference type="SUPFAM" id="SSF55048">
    <property type="entry name" value="Probable ACP-binding domain of malonyl-CoA ACP transacylase"/>
    <property type="match status" value="1"/>
</dbReference>
<dbReference type="SUPFAM" id="SSF52777">
    <property type="entry name" value="CoA-dependent acyltransferases"/>
    <property type="match status" value="3"/>
</dbReference>
<dbReference type="Gene3D" id="3.30.70.3290">
    <property type="match status" value="1"/>
</dbReference>
<dbReference type="InterPro" id="IPR045851">
    <property type="entry name" value="AMP-bd_C_sf"/>
</dbReference>
<dbReference type="InterPro" id="IPR016039">
    <property type="entry name" value="Thiolase-like"/>
</dbReference>
<dbReference type="Gene3D" id="3.40.50.980">
    <property type="match status" value="2"/>
</dbReference>
<dbReference type="Pfam" id="PF00668">
    <property type="entry name" value="Condensation"/>
    <property type="match status" value="2"/>
</dbReference>
<dbReference type="GO" id="GO:0009366">
    <property type="term" value="C:enterobactin synthetase complex"/>
    <property type="evidence" value="ECO:0007669"/>
    <property type="project" value="TreeGrafter"/>
</dbReference>
<dbReference type="PROSITE" id="PS00606">
    <property type="entry name" value="KS3_1"/>
    <property type="match status" value="1"/>
</dbReference>
<dbReference type="InterPro" id="IPR029058">
    <property type="entry name" value="AB_hydrolase_fold"/>
</dbReference>
<dbReference type="InterPro" id="IPR023213">
    <property type="entry name" value="CAT-like_dom_sf"/>
</dbReference>
<dbReference type="Pfam" id="PF00698">
    <property type="entry name" value="Acyl_transf_1"/>
    <property type="match status" value="1"/>
</dbReference>
<dbReference type="NCBIfam" id="TIGR04020">
    <property type="entry name" value="seco_metab_LLM"/>
    <property type="match status" value="1"/>
</dbReference>
<dbReference type="InterPro" id="IPR014030">
    <property type="entry name" value="Ketoacyl_synth_N"/>
</dbReference>
<dbReference type="Gene3D" id="3.40.50.12780">
    <property type="entry name" value="N-terminal domain of ligase-like"/>
    <property type="match status" value="1"/>
</dbReference>
<dbReference type="EMBL" id="RAVZ01000348">
    <property type="protein sequence ID" value="RKG75046.1"/>
    <property type="molecule type" value="Genomic_DNA"/>
</dbReference>
<evidence type="ECO:0000259" key="8">
    <source>
        <dbReference type="PROSITE" id="PS52004"/>
    </source>
</evidence>
<dbReference type="Pfam" id="PF00296">
    <property type="entry name" value="Bac_luciferase"/>
    <property type="match status" value="1"/>
</dbReference>
<dbReference type="InterPro" id="IPR036661">
    <property type="entry name" value="Luciferase-like_sf"/>
</dbReference>
<sequence>TGKPHGLPSLPVQYADFASWQRGWLQGDVLAKQVAWWKDQLAGAPHVLDLPTDKPRPTQRSPRGALLPLHLPRVLSERLGALARQEGATSFMALLSVWQLLLSRYSRQEDLLVGSPIAGRNQGELEGLVGFFINTLVLRARIHPDASFRSLLTQVRDTTLAAYEHQDLPFEKLVEELQVQRDLGRTPLVQALFALQNAPGGTLEVPGLTLRMLDVDTAAARFDLGLVLAEAPDGLRGFIEYSTALFDRDTMVRLAGHLRVLMEAAVASPDVPLAQLPWLTPAERQQVLVDWNDTAHPYPADSTVAAMFSTQVARYPDAIAVESEDERLTFSQLDARANQLAHELRARGVGPDVLVALCLERSVVFVVAALGVIKAGGCYAPMDASYPAQRLTFMLEDARPKLVLTTRALRERLPLPDASLPCLVVEELSLDAHPVTAPVVDVGPRNLAYVIFTSGSSGRPKGVANEQRGLLRLMHAMPYARFGTADTTLLFAPISFDGSVLELWLPLLHGSRLVIFPAQAVAGDMDALARVVERHGVTFGHLPSGLFAQLAEHRMDILRRMRELNVAGEIVSAPHVRKALEALHVQITNGYGPSECSVVASTYTVERPEQVVPGLSVPIGAPLSNTQAYVLDARLRPVPVGVPGELFLGGDGLARGYVSRPDLTAERFIPDAQGTTPGARLYRTGDMVRWLPTGVLEFLGRADHQVKVRGFRIELMEVEAALRHLPAVQEAVVVVREDVPGDKRLVAYLLPREGHPLDTASLRAGLRQRLPEFMVPSTFVTLATLPLNPNGKVDRKALPAPDAVSTGRQGRFVEPTDPLEQRMAIVFARELGADRVGVHDQLFEDLGGTSLSVVRIAARLREELQRDVPVVWLFEHPTVHDLARRLERESAGLSASSEPVTPAPAHRPSEAQKSATSGSIAIIGIAGRFPGAMSVQEFWSNLRGGVESVSRFTPEELEHLPGLPDGLELWHHPAFVAAGGVIEGVEKFDHSFFDMPLREAQFTDPQQRLFLQTAWEALEDAGVDPDRFPGAISLYAGATSSGYADAVRQSMPLDAASYMELHGTATHESLATKTSFKLGLTGESTLLYTACSTGLVAVHLACQSLQVGQSDVALAGATRLSVPQRTGYVHQEGLIFSPDGHCRAFDEKAQGTLAGNGVGAVVLKRLEDAVRDGDAIYAVIRGSAINNDGRHKSGFTAPSVQGQAAVVAKAMMKAGVSPEAIGYVEAHGTATPLGDPIEVAALTRAYGLGADHQGTIALASLKTNIGHLDTVAGLAGLIKVALSLHHGEIPPSLHFERPNPQIDFAASPFFVNTALRSWPRGETPRFAAVSSFGIGGTNAHAILEEAPMRQSGSTTRSHQLVVLSARTPEALEAASRRLDAHAQAGGADLSLADLAFTHAVGRKVFEFRRALVVKDAEDLARQLQKPASATKGTNRAPRVAFVFSGQGAQQVGMGRELAETSPLFRAHLDACLALMEAPLRARVSELLRPAEGADVTASLADTRVALPALFSVQVSLARLWKDLGVAPHAVLGHSFGEYAAASVAGVLSLGDGMRLAVARGELMHRMPPGAMLAVALPETQVVPLLTGRLTLAAVNAPDRCVVSGPVEEVERLKQELERRKAGAVRMPAPHAFHSADVEPLMPELARVVASLHRSEPTVRYASSLTGTFTRPGQLTAPEYWTEQMRQPVRFTDAVGALLEAGCEVLLEVGPGQDLTPLVRASLGQDRDRVRALATLRRGGTTTEQQGWLQGVGELWSAGVAVDWSAFYAHEQRLRLHLPTYAFQEKDVWVQARARALPSLFQPPSAPVRAPQTVSGATVTAPAQGFAAPPVTTSGAHGTSSPSTEVASTGETSSFASAPLAGRVPTTGSGPAALAPMGRVATVTLSPTEAPVHADPPSAHLQASTAGAMPPPVSVPGIAQSLHEGAFQPTGSSSPVAHDTARPLLPGLSAHTASEPLAPVAVPAGREDAPRGDVEERVAALWRERLGLDFVGREENFLEIGGNSLTAAQLLNQVRDTFGVQLPLAALFEAPTVAGIAQRLEPLLLQAPQARVSVELPLVKLDRTRELALSFVQERVWRLEQHLPGLSAYNIPFVLRLEGVVNADVLERGIQEIVHRHEALRTTYDTVDGRPVQRFHDHVHIPLTRVELRGPLETREAEALRIAREDAAAPFDLVQGPVMRSTLVRLDTHVHMLVVGIHHIVCDTLSVTLFVHELGQLYDAFIEGRPSPLPPLPIQYADFGQWQRQSIAEARLPEQEQWWRQRLAGMPRQIDLPTDRPRTAHSTLNSARMTMEMPSALARELSAFAKREGFTPYMTVLAAWQTLLHRYSGQTDLIVGTPIANRTRPELFPLIGYVAHSAAFRTRFSADLTFRDLLAQVREEVADAQSRPDVPFEYLVEALVPGKDIGKGRMADSVFVFHSGASAGGMTLELNGMRGSLVEVPGTPVQWGGTLADLTLVLSESPGRLHGVLEYATELFDAAFAERFMAHFQVLLSAALSQPDTQVSHLPLSTESERRAWPNPRTVAGFTSVPALLADRRARQSDAVAVSRGDVHWTWSQLGAQVRTLAERLRSLGVQDGAPVVVSLRPSPEKLIALWAVLEAGGAVVALSPTDLGGVSLYAPEGARVPALVTTRELVASMRVEASRTLYVEDVAAPADAGTPAVSGRGSADTLAWLLPMGAGQPAWALGHLELAEFFLALDARLAPKDGGAWLAAGEAAADRPDLEALWALSRGMRVVFPSEQVTARLVNLGGAGRRAKAMDLSLIYFANDEDTLTGPKYELLIEGSKFADVNGFSAVWTPERHFASFGGLYPQPAVVAAGIATVTKNLRLRSGSVVLPLHDPLLIAEQWSVVDNLSQGRVGMSVATGWHVHDFTFAPGNYEDRRNILLKNLKTLRALWRGEKVTRPAGAGTTVELALRPKPVQKELPVWLTATANPETFRLAGELGAGVLTGLMSHSLEELKPKVALYREAWRRNGHPGRGHITVMLHTYLGDDEAEVWRVVRQPLLGYFRGSTDIVTSLLVAQGYQGEINKLSPDDINALLEHTFEHHARMTGLVGSMESGLKRLRDVQGADVDEVAALIDFGLETPVVLEGLRRLARVRELLEDEGVARQEQVLVESGQGVESLLSLAKQSGAVLVHTSARLARSLTELPGARESLGSVGALVLEDASSELASALHRTAGVDVWLSGGAVDGALLPRAPGERIPKSLQTWVLDSSGQPVPEGVVGELALAGAGLPRGLWKAEEEEHRRLVPHPTEASARLYRTGRHARLRMDGRVEPVTLPSRLPAPVARPKVEAPRPAVA</sequence>
<organism evidence="9 10">
    <name type="scientific">Corallococcus terminator</name>
    <dbReference type="NCBI Taxonomy" id="2316733"/>
    <lineage>
        <taxon>Bacteria</taxon>
        <taxon>Pseudomonadati</taxon>
        <taxon>Myxococcota</taxon>
        <taxon>Myxococcia</taxon>
        <taxon>Myxococcales</taxon>
        <taxon>Cystobacterineae</taxon>
        <taxon>Myxococcaceae</taxon>
        <taxon>Corallococcus</taxon>
    </lineage>
</organism>
<dbReference type="Gene3D" id="3.30.559.30">
    <property type="entry name" value="Nonribosomal peptide synthetase, condensation domain"/>
    <property type="match status" value="2"/>
</dbReference>
<evidence type="ECO:0000256" key="2">
    <source>
        <dbReference type="ARBA" id="ARBA00022450"/>
    </source>
</evidence>
<dbReference type="PROSITE" id="PS00455">
    <property type="entry name" value="AMP_BINDING"/>
    <property type="match status" value="1"/>
</dbReference>
<dbReference type="InterPro" id="IPR000873">
    <property type="entry name" value="AMP-dep_synth/lig_dom"/>
</dbReference>
<dbReference type="CDD" id="cd12117">
    <property type="entry name" value="A_NRPS_Srf_like"/>
    <property type="match status" value="1"/>
</dbReference>
<accession>A0A3A8HXA0</accession>
<dbReference type="PROSITE" id="PS52004">
    <property type="entry name" value="KS3_2"/>
    <property type="match status" value="1"/>
</dbReference>
<feature type="region of interest" description="Disordered" evidence="6">
    <location>
        <begin position="890"/>
        <end position="915"/>
    </location>
</feature>
<feature type="compositionally biased region" description="Polar residues" evidence="6">
    <location>
        <begin position="1830"/>
        <end position="1855"/>
    </location>
</feature>
<dbReference type="InterPro" id="IPR020841">
    <property type="entry name" value="PKS_Beta-ketoAc_synthase_dom"/>
</dbReference>
<dbReference type="Gene3D" id="3.40.47.10">
    <property type="match status" value="1"/>
</dbReference>
<dbReference type="GO" id="GO:0005829">
    <property type="term" value="C:cytosol"/>
    <property type="evidence" value="ECO:0007669"/>
    <property type="project" value="TreeGrafter"/>
</dbReference>
<dbReference type="PANTHER" id="PTHR45527:SF1">
    <property type="entry name" value="FATTY ACID SYNTHASE"/>
    <property type="match status" value="1"/>
</dbReference>
<dbReference type="OrthoDB" id="5476914at2"/>
<dbReference type="GO" id="GO:0009239">
    <property type="term" value="P:enterobactin biosynthetic process"/>
    <property type="evidence" value="ECO:0007669"/>
    <property type="project" value="TreeGrafter"/>
</dbReference>
<dbReference type="GO" id="GO:0043041">
    <property type="term" value="P:amino acid activation for nonribosomal peptide biosynthetic process"/>
    <property type="evidence" value="ECO:0007669"/>
    <property type="project" value="TreeGrafter"/>
</dbReference>
<dbReference type="GO" id="GO:0047527">
    <property type="term" value="F:2,3-dihydroxybenzoate-serine ligase activity"/>
    <property type="evidence" value="ECO:0007669"/>
    <property type="project" value="TreeGrafter"/>
</dbReference>
<dbReference type="Proteomes" id="UP000268094">
    <property type="component" value="Unassembled WGS sequence"/>
</dbReference>
<dbReference type="Gene3D" id="3.20.20.30">
    <property type="entry name" value="Luciferase-like domain"/>
    <property type="match status" value="1"/>
</dbReference>
<dbReference type="SUPFAM" id="SSF53901">
    <property type="entry name" value="Thiolase-like"/>
    <property type="match status" value="1"/>
</dbReference>
<evidence type="ECO:0000259" key="7">
    <source>
        <dbReference type="PROSITE" id="PS50075"/>
    </source>
</evidence>
<dbReference type="CDD" id="cd19531">
    <property type="entry name" value="LCL_NRPS-like"/>
    <property type="match status" value="2"/>
</dbReference>
<dbReference type="FunFam" id="2.30.38.10:FF:000001">
    <property type="entry name" value="Non-ribosomal peptide synthetase PvdI"/>
    <property type="match status" value="1"/>
</dbReference>
<dbReference type="Pfam" id="PF02801">
    <property type="entry name" value="Ketoacyl-synt_C"/>
    <property type="match status" value="1"/>
</dbReference>